<feature type="region of interest" description="Disordered" evidence="14">
    <location>
        <begin position="1"/>
        <end position="75"/>
    </location>
</feature>
<dbReference type="SUPFAM" id="SSF58014">
    <property type="entry name" value="Coiled-coil domain of nucleotide exchange factor GrpE"/>
    <property type="match status" value="1"/>
</dbReference>
<dbReference type="InterPro" id="IPR013805">
    <property type="entry name" value="GrpE_CC"/>
</dbReference>
<sequence length="253" mass="28344">MPRSWTTARTDPSARAGSRLRPCSRLVSHPAHPPPIRKYRRRAEVTEQPYRSDEEYEPEDTGLEPGEDTSEEKYDDDDFAGRVNEAIGEGVADLAVADLIQKVAERTNELQTAQHELSERTADLQRLQAEFVNYKRRVERDRQAVVELAQGKVIGELLSVLDDIGRARDHGELEGGFRRVAESLEAALSKMGLEQFGAEGEIFDPNMHEALMHQISPDVEEDTVAAILQPGYRFGERILRVARVTVAQPGDAE</sequence>
<evidence type="ECO:0000256" key="11">
    <source>
        <dbReference type="RuleBase" id="RU000639"/>
    </source>
</evidence>
<proteinExistence type="inferred from homology"/>
<evidence type="ECO:0000256" key="2">
    <source>
        <dbReference type="ARBA" id="ARBA00009054"/>
    </source>
</evidence>
<dbReference type="GO" id="GO:0051087">
    <property type="term" value="F:protein-folding chaperone binding"/>
    <property type="evidence" value="ECO:0007669"/>
    <property type="project" value="InterPro"/>
</dbReference>
<dbReference type="EMBL" id="JAGSOG010000077">
    <property type="protein sequence ID" value="MBR7834966.1"/>
    <property type="molecule type" value="Genomic_DNA"/>
</dbReference>
<dbReference type="Gene3D" id="2.30.22.10">
    <property type="entry name" value="Head domain of nucleotide exchange factor GrpE"/>
    <property type="match status" value="1"/>
</dbReference>
<feature type="compositionally biased region" description="Basic and acidic residues" evidence="14">
    <location>
        <begin position="42"/>
        <end position="53"/>
    </location>
</feature>
<dbReference type="Gene3D" id="3.90.20.20">
    <property type="match status" value="1"/>
</dbReference>
<dbReference type="GO" id="GO:0005737">
    <property type="term" value="C:cytoplasm"/>
    <property type="evidence" value="ECO:0007669"/>
    <property type="project" value="UniProtKB-SubCell"/>
</dbReference>
<feature type="compositionally biased region" description="Polar residues" evidence="14">
    <location>
        <begin position="1"/>
        <end position="10"/>
    </location>
</feature>
<comment type="subcellular location">
    <subcellularLocation>
        <location evidence="1 10">Cytoplasm</location>
    </subcellularLocation>
</comment>
<keyword evidence="6 10" id="KW-0143">Chaperone</keyword>
<feature type="compositionally biased region" description="Acidic residues" evidence="14">
    <location>
        <begin position="54"/>
        <end position="75"/>
    </location>
</feature>
<evidence type="ECO:0000256" key="6">
    <source>
        <dbReference type="ARBA" id="ARBA00023186"/>
    </source>
</evidence>
<dbReference type="GO" id="GO:0006457">
    <property type="term" value="P:protein folding"/>
    <property type="evidence" value="ECO:0007669"/>
    <property type="project" value="InterPro"/>
</dbReference>
<feature type="coiled-coil region" evidence="13">
    <location>
        <begin position="96"/>
        <end position="144"/>
    </location>
</feature>
<dbReference type="GO" id="GO:0042803">
    <property type="term" value="F:protein homodimerization activity"/>
    <property type="evidence" value="ECO:0007669"/>
    <property type="project" value="InterPro"/>
</dbReference>
<comment type="caution">
    <text evidence="15">The sequence shown here is derived from an EMBL/GenBank/DDBJ whole genome shotgun (WGS) entry which is preliminary data.</text>
</comment>
<evidence type="ECO:0000256" key="5">
    <source>
        <dbReference type="ARBA" id="ARBA00023016"/>
    </source>
</evidence>
<evidence type="ECO:0000256" key="4">
    <source>
        <dbReference type="ARBA" id="ARBA00022490"/>
    </source>
</evidence>
<keyword evidence="4 10" id="KW-0963">Cytoplasm</keyword>
<evidence type="ECO:0000256" key="3">
    <source>
        <dbReference type="ARBA" id="ARBA00011738"/>
    </source>
</evidence>
<evidence type="ECO:0000256" key="9">
    <source>
        <dbReference type="ARBA" id="ARBA00076414"/>
    </source>
</evidence>
<comment type="similarity">
    <text evidence="2 10 12">Belongs to the GrpE family.</text>
</comment>
<dbReference type="PANTHER" id="PTHR21237">
    <property type="entry name" value="GRPE PROTEIN"/>
    <property type="match status" value="1"/>
</dbReference>
<evidence type="ECO:0000256" key="12">
    <source>
        <dbReference type="RuleBase" id="RU004478"/>
    </source>
</evidence>
<evidence type="ECO:0000313" key="15">
    <source>
        <dbReference type="EMBL" id="MBR7834966.1"/>
    </source>
</evidence>
<dbReference type="InterPro" id="IPR009012">
    <property type="entry name" value="GrpE_head"/>
</dbReference>
<dbReference type="PRINTS" id="PR00773">
    <property type="entry name" value="GRPEPROTEIN"/>
</dbReference>
<organism evidence="15 16">
    <name type="scientific">Actinospica durhamensis</name>
    <dbReference type="NCBI Taxonomy" id="1508375"/>
    <lineage>
        <taxon>Bacteria</taxon>
        <taxon>Bacillati</taxon>
        <taxon>Actinomycetota</taxon>
        <taxon>Actinomycetes</taxon>
        <taxon>Catenulisporales</taxon>
        <taxon>Actinospicaceae</taxon>
        <taxon>Actinospica</taxon>
    </lineage>
</organism>
<evidence type="ECO:0000256" key="7">
    <source>
        <dbReference type="ARBA" id="ARBA00053401"/>
    </source>
</evidence>
<keyword evidence="5 10" id="KW-0346">Stress response</keyword>
<evidence type="ECO:0000256" key="1">
    <source>
        <dbReference type="ARBA" id="ARBA00004496"/>
    </source>
</evidence>
<comment type="subunit">
    <text evidence="3 10">Homodimer.</text>
</comment>
<dbReference type="HAMAP" id="MF_01151">
    <property type="entry name" value="GrpE"/>
    <property type="match status" value="1"/>
</dbReference>
<dbReference type="PROSITE" id="PS01071">
    <property type="entry name" value="GRPE"/>
    <property type="match status" value="1"/>
</dbReference>
<dbReference type="GO" id="GO:0000774">
    <property type="term" value="F:adenyl-nucleotide exchange factor activity"/>
    <property type="evidence" value="ECO:0007669"/>
    <property type="project" value="InterPro"/>
</dbReference>
<evidence type="ECO:0000313" key="16">
    <source>
        <dbReference type="Proteomes" id="UP000675781"/>
    </source>
</evidence>
<gene>
    <name evidence="10 15" type="primary">grpE</name>
    <name evidence="15" type="ORF">KDL01_16955</name>
</gene>
<dbReference type="CDD" id="cd00446">
    <property type="entry name" value="GrpE"/>
    <property type="match status" value="1"/>
</dbReference>
<reference evidence="15" key="1">
    <citation type="submission" date="2021-04" db="EMBL/GenBank/DDBJ databases">
        <title>Genome based classification of Actinospica acidithermotolerans sp. nov., an actinobacterium isolated from an Indonesian hot spring.</title>
        <authorList>
            <person name="Kusuma A.B."/>
            <person name="Putra K.E."/>
            <person name="Nafisah S."/>
            <person name="Loh J."/>
            <person name="Nouioui I."/>
            <person name="Goodfellow M."/>
        </authorList>
    </citation>
    <scope>NUCLEOTIDE SEQUENCE</scope>
    <source>
        <strain evidence="15">CSCA 57</strain>
    </source>
</reference>
<comment type="function">
    <text evidence="7 10 11">Participates actively in the response to hyperosmotic and heat shock by preventing the aggregation of stress-denatured proteins, in association with DnaK and GrpE. It is the nucleotide exchange factor for DnaK and may function as a thermosensor. Unfolded proteins bind initially to DnaJ; upon interaction with the DnaJ-bound protein, DnaK hydrolyzes its bound ATP, resulting in the formation of a stable complex. GrpE releases ADP from DnaK; ATP binding to DnaK triggers the release of the substrate protein, thus completing the reaction cycle. Several rounds of ATP-dependent interactions between DnaJ, DnaK and GrpE are required for fully efficient folding.</text>
</comment>
<accession>A0A941EPV2</accession>
<dbReference type="AlphaFoldDB" id="A0A941EPV2"/>
<protein>
    <recommendedName>
        <fullName evidence="8 10">Protein GrpE</fullName>
    </recommendedName>
    <alternativeName>
        <fullName evidence="9 10">HSP-70 cofactor</fullName>
    </alternativeName>
</protein>
<dbReference type="InterPro" id="IPR000740">
    <property type="entry name" value="GrpE"/>
</dbReference>
<dbReference type="FunFam" id="2.30.22.10:FF:000001">
    <property type="entry name" value="Protein GrpE"/>
    <property type="match status" value="1"/>
</dbReference>
<dbReference type="SUPFAM" id="SSF51064">
    <property type="entry name" value="Head domain of nucleotide exchange factor GrpE"/>
    <property type="match status" value="1"/>
</dbReference>
<evidence type="ECO:0000256" key="13">
    <source>
        <dbReference type="SAM" id="Coils"/>
    </source>
</evidence>
<keyword evidence="13" id="KW-0175">Coiled coil</keyword>
<keyword evidence="16" id="KW-1185">Reference proteome</keyword>
<dbReference type="Proteomes" id="UP000675781">
    <property type="component" value="Unassembled WGS sequence"/>
</dbReference>
<name>A0A941EPV2_9ACTN</name>
<evidence type="ECO:0000256" key="8">
    <source>
        <dbReference type="ARBA" id="ARBA00072274"/>
    </source>
</evidence>
<dbReference type="GO" id="GO:0051082">
    <property type="term" value="F:unfolded protein binding"/>
    <property type="evidence" value="ECO:0007669"/>
    <property type="project" value="TreeGrafter"/>
</dbReference>
<dbReference type="Pfam" id="PF01025">
    <property type="entry name" value="GrpE"/>
    <property type="match status" value="1"/>
</dbReference>
<dbReference type="PANTHER" id="PTHR21237:SF23">
    <property type="entry name" value="GRPE PROTEIN HOMOLOG, MITOCHONDRIAL"/>
    <property type="match status" value="1"/>
</dbReference>
<evidence type="ECO:0000256" key="10">
    <source>
        <dbReference type="HAMAP-Rule" id="MF_01151"/>
    </source>
</evidence>
<evidence type="ECO:0000256" key="14">
    <source>
        <dbReference type="SAM" id="MobiDB-lite"/>
    </source>
</evidence>